<keyword evidence="2" id="KW-1185">Reference proteome</keyword>
<organism evidence="1 2">
    <name type="scientific">Nosocomiicoccus ampullae</name>
    <dbReference type="NCBI Taxonomy" id="489910"/>
    <lineage>
        <taxon>Bacteria</taxon>
        <taxon>Bacillati</taxon>
        <taxon>Bacillota</taxon>
        <taxon>Bacilli</taxon>
        <taxon>Bacillales</taxon>
        <taxon>Staphylococcaceae</taxon>
        <taxon>Nosocomiicoccus</taxon>
    </lineage>
</organism>
<evidence type="ECO:0000313" key="2">
    <source>
        <dbReference type="Proteomes" id="UP000579136"/>
    </source>
</evidence>
<accession>A0A9Q2CW33</accession>
<dbReference type="EMBL" id="JACHHF010000001">
    <property type="protein sequence ID" value="MBB5175189.1"/>
    <property type="molecule type" value="Genomic_DNA"/>
</dbReference>
<dbReference type="RefSeq" id="WP_183672625.1">
    <property type="nucleotide sequence ID" value="NZ_CBCRYX010000003.1"/>
</dbReference>
<dbReference type="Proteomes" id="UP000579136">
    <property type="component" value="Unassembled WGS sequence"/>
</dbReference>
<dbReference type="AlphaFoldDB" id="A0A9Q2CW33"/>
<reference evidence="1 2" key="1">
    <citation type="submission" date="2020-08" db="EMBL/GenBank/DDBJ databases">
        <title>Genomic Encyclopedia of Type Strains, Phase IV (KMG-IV): sequencing the most valuable type-strain genomes for metagenomic binning, comparative biology and taxonomic classification.</title>
        <authorList>
            <person name="Goeker M."/>
        </authorList>
    </citation>
    <scope>NUCLEOTIDE SEQUENCE [LARGE SCALE GENOMIC DNA]</scope>
    <source>
        <strain evidence="1 2">DSM 19163</strain>
    </source>
</reference>
<protein>
    <submittedName>
        <fullName evidence="1">Uncharacterized protein</fullName>
    </submittedName>
</protein>
<comment type="caution">
    <text evidence="1">The sequence shown here is derived from an EMBL/GenBank/DDBJ whole genome shotgun (WGS) entry which is preliminary data.</text>
</comment>
<gene>
    <name evidence="1" type="ORF">HNQ45_000047</name>
</gene>
<proteinExistence type="predicted"/>
<sequence length="45" mass="5076">MIITEEQKIIEDKLLGVFKDLGIYVDVNDFNADIIDVSLQFSGCI</sequence>
<evidence type="ECO:0000313" key="1">
    <source>
        <dbReference type="EMBL" id="MBB5175189.1"/>
    </source>
</evidence>
<name>A0A9Q2CW33_9STAP</name>